<feature type="region of interest" description="Disordered" evidence="1">
    <location>
        <begin position="540"/>
        <end position="561"/>
    </location>
</feature>
<gene>
    <name evidence="3" type="ORF">PCASD_21845</name>
</gene>
<name>A0A2N5S8Y8_9BASI</name>
<feature type="signal peptide" evidence="2">
    <location>
        <begin position="1"/>
        <end position="23"/>
    </location>
</feature>
<protein>
    <submittedName>
        <fullName evidence="3">Uncharacterized protein</fullName>
    </submittedName>
</protein>
<keyword evidence="2" id="KW-0732">Signal</keyword>
<evidence type="ECO:0000313" key="3">
    <source>
        <dbReference type="EMBL" id="PLW09712.1"/>
    </source>
</evidence>
<dbReference type="EMBL" id="PGCI01000995">
    <property type="protein sequence ID" value="PLW09712.1"/>
    <property type="molecule type" value="Genomic_DNA"/>
</dbReference>
<sequence length="633" mass="66280">MKVSQSFVVVSLSVAAQTQVSMASPVPDAADLSFDSPQFSEARLEEVTTPTRLVPKGFGRRAHPSLMSLNPRARAVSLSLNSNGRVNHRVLAQGDRSKLQNSIHIGDTNILNASLGAHRPIPPLANSDEHGLRANHLLDVSLKMKKRAFDEPEIPSGTLPDAPGVVEPLTGILGARALPSAVSSPPSASGLLSSLPMVSDLSKSLPASNSSTTPLNIPATGIPVLGSIFAARSEDPLQDHLTDSIPSNPFSQEALSASDIMAAGGAFPIQPSHSLDGQTLPNEPSIPNLAGLLAEAENIRSNDRATKKHHKSHATEKEEDEKDEDEDEKKAKHGKHHKEAADLEDLADETPLSSLKGAVPTDTILPSQLSPASKPATIFTDAPSTLPVESADLPKKVLDPVMPDESAALPTKVPVAGSATKPLMAGFLGERSLPAVPSLPIIGSLPSTGAITQTLPVKSVLSSAKPESLPLLGSIIAEIPILGSLLKARADTPLAKVEALNPSQASPSLALPITPSSLTTEPSIPNFSVLMSAAEHAQEASKARALKKDSKAEDAQQDPSTLMEKLSVTAAPIASASVSSPVEPTHPKLTHSTFTKTANPALHTTIDDSEAIELGLGPKLMRTRTIFNFPPRK</sequence>
<evidence type="ECO:0000313" key="4">
    <source>
        <dbReference type="Proteomes" id="UP000235392"/>
    </source>
</evidence>
<organism evidence="3 4">
    <name type="scientific">Puccinia coronata f. sp. avenae</name>
    <dbReference type="NCBI Taxonomy" id="200324"/>
    <lineage>
        <taxon>Eukaryota</taxon>
        <taxon>Fungi</taxon>
        <taxon>Dikarya</taxon>
        <taxon>Basidiomycota</taxon>
        <taxon>Pucciniomycotina</taxon>
        <taxon>Pucciniomycetes</taxon>
        <taxon>Pucciniales</taxon>
        <taxon>Pucciniaceae</taxon>
        <taxon>Puccinia</taxon>
    </lineage>
</organism>
<evidence type="ECO:0000256" key="2">
    <source>
        <dbReference type="SAM" id="SignalP"/>
    </source>
</evidence>
<feature type="region of interest" description="Disordered" evidence="1">
    <location>
        <begin position="301"/>
        <end position="348"/>
    </location>
</feature>
<dbReference type="Proteomes" id="UP000235392">
    <property type="component" value="Unassembled WGS sequence"/>
</dbReference>
<feature type="compositionally biased region" description="Acidic residues" evidence="1">
    <location>
        <begin position="317"/>
        <end position="327"/>
    </location>
</feature>
<feature type="compositionally biased region" description="Polar residues" evidence="1">
    <location>
        <begin position="271"/>
        <end position="282"/>
    </location>
</feature>
<feature type="compositionally biased region" description="Basic and acidic residues" evidence="1">
    <location>
        <begin position="540"/>
        <end position="554"/>
    </location>
</feature>
<accession>A0A2N5S8Y8</accession>
<proteinExistence type="predicted"/>
<comment type="caution">
    <text evidence="3">The sequence shown here is derived from an EMBL/GenBank/DDBJ whole genome shotgun (WGS) entry which is preliminary data.</text>
</comment>
<feature type="chain" id="PRO_5014788599" evidence="2">
    <location>
        <begin position="24"/>
        <end position="633"/>
    </location>
</feature>
<reference evidence="3 4" key="1">
    <citation type="submission" date="2017-11" db="EMBL/GenBank/DDBJ databases">
        <title>De novo assembly and phasing of dikaryotic genomes from two isolates of Puccinia coronata f. sp. avenae, the causal agent of oat crown rust.</title>
        <authorList>
            <person name="Miller M.E."/>
            <person name="Zhang Y."/>
            <person name="Omidvar V."/>
            <person name="Sperschneider J."/>
            <person name="Schwessinger B."/>
            <person name="Raley C."/>
            <person name="Palmer J.M."/>
            <person name="Garnica D."/>
            <person name="Upadhyaya N."/>
            <person name="Rathjen J."/>
            <person name="Taylor J.M."/>
            <person name="Park R.F."/>
            <person name="Dodds P.N."/>
            <person name="Hirsch C.D."/>
            <person name="Kianian S.F."/>
            <person name="Figueroa M."/>
        </authorList>
    </citation>
    <scope>NUCLEOTIDE SEQUENCE [LARGE SCALE GENOMIC DNA]</scope>
    <source>
        <strain evidence="3">12SD80</strain>
    </source>
</reference>
<evidence type="ECO:0000256" key="1">
    <source>
        <dbReference type="SAM" id="MobiDB-lite"/>
    </source>
</evidence>
<dbReference type="AlphaFoldDB" id="A0A2N5S8Y8"/>
<feature type="region of interest" description="Disordered" evidence="1">
    <location>
        <begin position="268"/>
        <end position="287"/>
    </location>
</feature>